<organism evidence="2 3">
    <name type="scientific">Aminomonas paucivorans DSM 12260</name>
    <dbReference type="NCBI Taxonomy" id="584708"/>
    <lineage>
        <taxon>Bacteria</taxon>
        <taxon>Thermotogati</taxon>
        <taxon>Synergistota</taxon>
        <taxon>Synergistia</taxon>
        <taxon>Synergistales</taxon>
        <taxon>Synergistaceae</taxon>
        <taxon>Aminomonas</taxon>
    </lineage>
</organism>
<keyword evidence="3" id="KW-1185">Reference proteome</keyword>
<dbReference type="Proteomes" id="UP000005096">
    <property type="component" value="Chromosome"/>
</dbReference>
<accession>E3CYM1</accession>
<feature type="region of interest" description="Disordered" evidence="1">
    <location>
        <begin position="126"/>
        <end position="145"/>
    </location>
</feature>
<reference evidence="2 3" key="1">
    <citation type="journal article" date="2010" name="Stand. Genomic Sci.">
        <title>Non-contiguous finished genome sequence of Aminomonas paucivorans type strain (GLU-3).</title>
        <authorList>
            <person name="Pitluck S."/>
            <person name="Yasawong M."/>
            <person name="Held B."/>
            <person name="Lapidus A."/>
            <person name="Nolan M."/>
            <person name="Copeland A."/>
            <person name="Lucas S."/>
            <person name="Del Rio T.G."/>
            <person name="Tice H."/>
            <person name="Cheng J.F."/>
            <person name="Chertkov O."/>
            <person name="Goodwin L."/>
            <person name="Tapia R."/>
            <person name="Han C."/>
            <person name="Liolios K."/>
            <person name="Ivanova N."/>
            <person name="Mavromatis K."/>
            <person name="Ovchinnikova G."/>
            <person name="Pati A."/>
            <person name="Chen A."/>
            <person name="Palaniappan K."/>
            <person name="Land M."/>
            <person name="Hauser L."/>
            <person name="Chang Y.J."/>
            <person name="Jeffries C.D."/>
            <person name="Pukall R."/>
            <person name="Spring S."/>
            <person name="Rohde M."/>
            <person name="Sikorski J."/>
            <person name="Goker M."/>
            <person name="Woyke T."/>
            <person name="Bristow J."/>
            <person name="Eisen J.A."/>
            <person name="Markowitz V."/>
            <person name="Hugenholtz P."/>
            <person name="Kyrpides N.C."/>
            <person name="Klenk H.P."/>
        </authorList>
    </citation>
    <scope>NUCLEOTIDE SEQUENCE [LARGE SCALE GENOMIC DNA]</scope>
    <source>
        <strain evidence="2 3">DSM 12260</strain>
    </source>
</reference>
<dbReference type="AlphaFoldDB" id="E3CYM1"/>
<evidence type="ECO:0000256" key="1">
    <source>
        <dbReference type="SAM" id="MobiDB-lite"/>
    </source>
</evidence>
<name>E3CYM1_9BACT</name>
<sequence>MERTKTEDRIRRCSQNAERLVASLSTLADRIDAARRGGNAELLEHYQKEFDQASLKFMGNVEAILDDYYVLKGKKRSRLANEPLDRDELVRLQRTVQTLVLSAPAAVPSGALDVVAADTEEILREPPFAPPLVKPGKGPKVDLRG</sequence>
<dbReference type="eggNOG" id="ENOG5034AXB">
    <property type="taxonomic scope" value="Bacteria"/>
</dbReference>
<evidence type="ECO:0000313" key="3">
    <source>
        <dbReference type="Proteomes" id="UP000005096"/>
    </source>
</evidence>
<dbReference type="HOGENOM" id="CLU_1782807_0_0_0"/>
<protein>
    <submittedName>
        <fullName evidence="2">Uncharacterized protein</fullName>
    </submittedName>
</protein>
<dbReference type="RefSeq" id="WP_006299899.1">
    <property type="nucleotide sequence ID" value="NZ_CM001022.1"/>
</dbReference>
<proteinExistence type="predicted"/>
<evidence type="ECO:0000313" key="2">
    <source>
        <dbReference type="EMBL" id="EFQ22752.1"/>
    </source>
</evidence>
<dbReference type="PaxDb" id="584708-Apau_0317"/>
<dbReference type="OrthoDB" id="9843175at2"/>
<dbReference type="EMBL" id="CM001022">
    <property type="protein sequence ID" value="EFQ22752.1"/>
    <property type="molecule type" value="Genomic_DNA"/>
</dbReference>
<gene>
    <name evidence="2" type="ORF">Apau_0317</name>
</gene>